<keyword evidence="6 11" id="KW-0812">Transmembrane</keyword>
<evidence type="ECO:0000256" key="1">
    <source>
        <dbReference type="ARBA" id="ARBA00000085"/>
    </source>
</evidence>
<dbReference type="InterPro" id="IPR036097">
    <property type="entry name" value="HisK_dim/P_sf"/>
</dbReference>
<evidence type="ECO:0000256" key="8">
    <source>
        <dbReference type="ARBA" id="ARBA00022989"/>
    </source>
</evidence>
<keyword evidence="9" id="KW-0902">Two-component regulatory system</keyword>
<sequence length="417" mass="44123">MRLFHRLWSARASLRWKIAALAAVTACLVAAAVGVLVHVWTAGDIRSRAEAQAFNSVYSAMDVYRRTGTLADGAELDPAELPTALRHPADGDRHTAYDGRVNGNVGPSVWAAQRTGGPGSRVLAVRANMSNDLHTLRRLDMTMAVASLVALAAAVPLAVYGAGLVGRRLRRVSETAGRISAGDLDARTGPVKGGDEVADIAATVDLMADSLGQRLRSERQFTADVAHELRTPVGGLLAAADLLPPGETEDLLRARVRDLRGLVEDLLEISRLDAGAEQPVRAHVPLGEVVREAVARTGFDTEVTTAGTEGVTTVETDPRRLERIVGNLVVNAHRHGRAPVQVTVEGRTVVVRDHGPGFPADLLLHGPRRFHTGATERGTGHGLGLTIVLGQARLLGAELRLDNAPDGGAVATLRLPA</sequence>
<evidence type="ECO:0000259" key="12">
    <source>
        <dbReference type="PROSITE" id="PS50109"/>
    </source>
</evidence>
<keyword evidence="10 11" id="KW-0472">Membrane</keyword>
<dbReference type="Pfam" id="PF02518">
    <property type="entry name" value="HATPase_c"/>
    <property type="match status" value="1"/>
</dbReference>
<dbReference type="SMART" id="SM00387">
    <property type="entry name" value="HATPase_c"/>
    <property type="match status" value="1"/>
</dbReference>
<comment type="catalytic activity">
    <reaction evidence="1">
        <text>ATP + protein L-histidine = ADP + protein N-phospho-L-histidine.</text>
        <dbReference type="EC" id="2.7.13.3"/>
    </reaction>
</comment>
<keyword evidence="5" id="KW-0808">Transferase</keyword>
<dbReference type="GO" id="GO:0016301">
    <property type="term" value="F:kinase activity"/>
    <property type="evidence" value="ECO:0007669"/>
    <property type="project" value="UniProtKB-KW"/>
</dbReference>
<evidence type="ECO:0000256" key="2">
    <source>
        <dbReference type="ARBA" id="ARBA00004236"/>
    </source>
</evidence>
<dbReference type="PROSITE" id="PS50109">
    <property type="entry name" value="HIS_KIN"/>
    <property type="match status" value="1"/>
</dbReference>
<comment type="caution">
    <text evidence="14">The sequence shown here is derived from an EMBL/GenBank/DDBJ whole genome shotgun (WGS) entry which is preliminary data.</text>
</comment>
<keyword evidence="7 14" id="KW-0418">Kinase</keyword>
<dbReference type="Pfam" id="PF00672">
    <property type="entry name" value="HAMP"/>
    <property type="match status" value="1"/>
</dbReference>
<dbReference type="InterPro" id="IPR003594">
    <property type="entry name" value="HATPase_dom"/>
</dbReference>
<dbReference type="PROSITE" id="PS50885">
    <property type="entry name" value="HAMP"/>
    <property type="match status" value="1"/>
</dbReference>
<name>A0ABV3K258_STRON</name>
<reference evidence="14 15" key="1">
    <citation type="submission" date="2024-06" db="EMBL/GenBank/DDBJ databases">
        <title>The Natural Products Discovery Center: Release of the First 8490 Sequenced Strains for Exploring Actinobacteria Biosynthetic Diversity.</title>
        <authorList>
            <person name="Kalkreuter E."/>
            <person name="Kautsar S.A."/>
            <person name="Yang D."/>
            <person name="Bader C.D."/>
            <person name="Teijaro C.N."/>
            <person name="Fluegel L."/>
            <person name="Davis C.M."/>
            <person name="Simpson J.R."/>
            <person name="Lauterbach L."/>
            <person name="Steele A.D."/>
            <person name="Gui C."/>
            <person name="Meng S."/>
            <person name="Li G."/>
            <person name="Viehrig K."/>
            <person name="Ye F."/>
            <person name="Su P."/>
            <person name="Kiefer A.F."/>
            <person name="Nichols A."/>
            <person name="Cepeda A.J."/>
            <person name="Yan W."/>
            <person name="Fan B."/>
            <person name="Jiang Y."/>
            <person name="Adhikari A."/>
            <person name="Zheng C.-J."/>
            <person name="Schuster L."/>
            <person name="Cowan T.M."/>
            <person name="Smanski M.J."/>
            <person name="Chevrette M.G."/>
            <person name="De Carvalho L.P.S."/>
            <person name="Shen B."/>
        </authorList>
    </citation>
    <scope>NUCLEOTIDE SEQUENCE [LARGE SCALE GENOMIC DNA]</scope>
    <source>
        <strain evidence="14 15">NPDC052347</strain>
    </source>
</reference>
<evidence type="ECO:0000313" key="14">
    <source>
        <dbReference type="EMBL" id="MEV5508782.1"/>
    </source>
</evidence>
<keyword evidence="15" id="KW-1185">Reference proteome</keyword>
<feature type="transmembrane region" description="Helical" evidence="11">
    <location>
        <begin position="143"/>
        <end position="165"/>
    </location>
</feature>
<dbReference type="InterPro" id="IPR004358">
    <property type="entry name" value="Sig_transdc_His_kin-like_C"/>
</dbReference>
<evidence type="ECO:0000256" key="4">
    <source>
        <dbReference type="ARBA" id="ARBA00022553"/>
    </source>
</evidence>
<dbReference type="InterPro" id="IPR050428">
    <property type="entry name" value="TCS_sensor_his_kinase"/>
</dbReference>
<dbReference type="InterPro" id="IPR005467">
    <property type="entry name" value="His_kinase_dom"/>
</dbReference>
<proteinExistence type="predicted"/>
<dbReference type="PANTHER" id="PTHR45436:SF5">
    <property type="entry name" value="SENSOR HISTIDINE KINASE TRCS"/>
    <property type="match status" value="1"/>
</dbReference>
<dbReference type="Pfam" id="PF00512">
    <property type="entry name" value="HisKA"/>
    <property type="match status" value="1"/>
</dbReference>
<keyword evidence="4" id="KW-0597">Phosphoprotein</keyword>
<dbReference type="CDD" id="cd00082">
    <property type="entry name" value="HisKA"/>
    <property type="match status" value="1"/>
</dbReference>
<keyword evidence="8 11" id="KW-1133">Transmembrane helix</keyword>
<organism evidence="14 15">
    <name type="scientific">Streptomyces orinoci</name>
    <name type="common">Streptoverticillium orinoci</name>
    <dbReference type="NCBI Taxonomy" id="67339"/>
    <lineage>
        <taxon>Bacteria</taxon>
        <taxon>Bacillati</taxon>
        <taxon>Actinomycetota</taxon>
        <taxon>Actinomycetes</taxon>
        <taxon>Kitasatosporales</taxon>
        <taxon>Streptomycetaceae</taxon>
        <taxon>Streptomyces</taxon>
    </lineage>
</organism>
<dbReference type="Gene3D" id="1.10.287.130">
    <property type="match status" value="1"/>
</dbReference>
<dbReference type="SMART" id="SM00304">
    <property type="entry name" value="HAMP"/>
    <property type="match status" value="1"/>
</dbReference>
<evidence type="ECO:0000256" key="5">
    <source>
        <dbReference type="ARBA" id="ARBA00022679"/>
    </source>
</evidence>
<accession>A0ABV3K258</accession>
<dbReference type="SMART" id="SM00388">
    <property type="entry name" value="HisKA"/>
    <property type="match status" value="1"/>
</dbReference>
<feature type="domain" description="Histidine kinase" evidence="12">
    <location>
        <begin position="224"/>
        <end position="417"/>
    </location>
</feature>
<evidence type="ECO:0000256" key="10">
    <source>
        <dbReference type="ARBA" id="ARBA00023136"/>
    </source>
</evidence>
<dbReference type="Gene3D" id="6.10.340.10">
    <property type="match status" value="1"/>
</dbReference>
<dbReference type="Proteomes" id="UP001552594">
    <property type="component" value="Unassembled WGS sequence"/>
</dbReference>
<dbReference type="InterPro" id="IPR003661">
    <property type="entry name" value="HisK_dim/P_dom"/>
</dbReference>
<evidence type="ECO:0000256" key="11">
    <source>
        <dbReference type="SAM" id="Phobius"/>
    </source>
</evidence>
<dbReference type="SUPFAM" id="SSF158472">
    <property type="entry name" value="HAMP domain-like"/>
    <property type="match status" value="1"/>
</dbReference>
<evidence type="ECO:0000313" key="15">
    <source>
        <dbReference type="Proteomes" id="UP001552594"/>
    </source>
</evidence>
<dbReference type="InterPro" id="IPR003660">
    <property type="entry name" value="HAMP_dom"/>
</dbReference>
<evidence type="ECO:0000256" key="7">
    <source>
        <dbReference type="ARBA" id="ARBA00022777"/>
    </source>
</evidence>
<dbReference type="CDD" id="cd06225">
    <property type="entry name" value="HAMP"/>
    <property type="match status" value="1"/>
</dbReference>
<dbReference type="EMBL" id="JBFAUK010000016">
    <property type="protein sequence ID" value="MEV5508782.1"/>
    <property type="molecule type" value="Genomic_DNA"/>
</dbReference>
<evidence type="ECO:0000256" key="3">
    <source>
        <dbReference type="ARBA" id="ARBA00012438"/>
    </source>
</evidence>
<dbReference type="RefSeq" id="WP_241561553.1">
    <property type="nucleotide sequence ID" value="NZ_JBFAUK010000016.1"/>
</dbReference>
<evidence type="ECO:0000256" key="9">
    <source>
        <dbReference type="ARBA" id="ARBA00023012"/>
    </source>
</evidence>
<evidence type="ECO:0000256" key="6">
    <source>
        <dbReference type="ARBA" id="ARBA00022692"/>
    </source>
</evidence>
<gene>
    <name evidence="14" type="ORF">AB0L16_20395</name>
</gene>
<evidence type="ECO:0000259" key="13">
    <source>
        <dbReference type="PROSITE" id="PS50885"/>
    </source>
</evidence>
<dbReference type="Gene3D" id="3.30.565.10">
    <property type="entry name" value="Histidine kinase-like ATPase, C-terminal domain"/>
    <property type="match status" value="1"/>
</dbReference>
<dbReference type="EC" id="2.7.13.3" evidence="3"/>
<dbReference type="PANTHER" id="PTHR45436">
    <property type="entry name" value="SENSOR HISTIDINE KINASE YKOH"/>
    <property type="match status" value="1"/>
</dbReference>
<dbReference type="SUPFAM" id="SSF47384">
    <property type="entry name" value="Homodimeric domain of signal transducing histidine kinase"/>
    <property type="match status" value="1"/>
</dbReference>
<protein>
    <recommendedName>
        <fullName evidence="3">histidine kinase</fullName>
        <ecNumber evidence="3">2.7.13.3</ecNumber>
    </recommendedName>
</protein>
<dbReference type="InterPro" id="IPR036890">
    <property type="entry name" value="HATPase_C_sf"/>
</dbReference>
<feature type="domain" description="HAMP" evidence="13">
    <location>
        <begin position="163"/>
        <end position="216"/>
    </location>
</feature>
<dbReference type="PRINTS" id="PR00344">
    <property type="entry name" value="BCTRLSENSOR"/>
</dbReference>
<dbReference type="SUPFAM" id="SSF55874">
    <property type="entry name" value="ATPase domain of HSP90 chaperone/DNA topoisomerase II/histidine kinase"/>
    <property type="match status" value="1"/>
</dbReference>
<comment type="subcellular location">
    <subcellularLocation>
        <location evidence="2">Cell membrane</location>
    </subcellularLocation>
</comment>